<proteinExistence type="predicted"/>
<dbReference type="Gene3D" id="2.130.10.10">
    <property type="entry name" value="YVTN repeat-like/Quinoprotein amine dehydrogenase"/>
    <property type="match status" value="1"/>
</dbReference>
<dbReference type="PRINTS" id="PR00320">
    <property type="entry name" value="GPROTEINBRPT"/>
</dbReference>
<dbReference type="PROSITE" id="PS50294">
    <property type="entry name" value="WD_REPEATS_REGION"/>
    <property type="match status" value="3"/>
</dbReference>
<keyword evidence="2" id="KW-0677">Repeat</keyword>
<dbReference type="InterPro" id="IPR040324">
    <property type="entry name" value="WDR44/Dgr2"/>
</dbReference>
<dbReference type="PANTHER" id="PTHR14221:SF57">
    <property type="entry name" value="TRANSDUCIN_WD40 REPEAT-LIKE SUPERFAMILY PROTEIN"/>
    <property type="match status" value="1"/>
</dbReference>
<evidence type="ECO:0000256" key="2">
    <source>
        <dbReference type="ARBA" id="ARBA00022737"/>
    </source>
</evidence>
<dbReference type="AlphaFoldDB" id="A0A2P2IV34"/>
<dbReference type="Pfam" id="PF00400">
    <property type="entry name" value="WD40"/>
    <property type="match status" value="4"/>
</dbReference>
<accession>A0A2P2IV34</accession>
<sequence>MGSLSEEECLFFDAQDDISDAHSDVLEAGDSQSSVDISATVSPHYDIWISSPRSVKERRHRFLSWMGVHLDQNANGNSVEVYSRGCEIDRIRQSNGAVLRKSGIEDEFCSTQSYTSCGSICELDSKVKFIVRDGTYGGGIACDVDEAGKDRKMSEGHEAELEQSMTAEQYGNTSKLPSTFQQLVHKETVVPNNFVTNPKISKRGWLGRLRSMACYVDRQREAEKLRNDNDDAYRVQRVKVHQHGKQKKELSALYKGQEIQAHEGSILTMKFSPDGQYLASAGEDGFLRVWQVLEDERSYEIDIPEIDPSCIYFTVNHLSELKPLFFDKEKPGRLRSMRKTSDSACVIFPPKVFRILDKPLHEFQGHGGEILDISWSKNYHLLSASVDKTVRLWQLGTDHCLRIFSHSNYVTSVQFNPVDNNYFMSGSLDGKVRIWAIPSCQVVDWTDVKEIVTAVCYRPDGQGGIIGSMSGNCRFYNMSESHLQLDAEISLCGKKKSPCKKITGLQYCPEDSAKVMVTCADSQVTILQGLDIIGKYRGVKSAANQTSAYFTSDGKHIVSACEDSNVYLWNCIGQELPASQHPKSTKSYERFSTEASIAVPWWGLKYVNTDSGWGCCTSDDHSTQGHPFHSPASFSLSHEYILESFPKGSATWPEEKLQIASPRSASSAVHKYEFKFLKASCQSTATSHAWGLVIVTAGWDGRIRSFHNYGLPVFT</sequence>
<evidence type="ECO:0000256" key="1">
    <source>
        <dbReference type="ARBA" id="ARBA00022574"/>
    </source>
</evidence>
<organism evidence="4">
    <name type="scientific">Rhizophora mucronata</name>
    <name type="common">Asiatic mangrove</name>
    <dbReference type="NCBI Taxonomy" id="61149"/>
    <lineage>
        <taxon>Eukaryota</taxon>
        <taxon>Viridiplantae</taxon>
        <taxon>Streptophyta</taxon>
        <taxon>Embryophyta</taxon>
        <taxon>Tracheophyta</taxon>
        <taxon>Spermatophyta</taxon>
        <taxon>Magnoliopsida</taxon>
        <taxon>eudicotyledons</taxon>
        <taxon>Gunneridae</taxon>
        <taxon>Pentapetalae</taxon>
        <taxon>rosids</taxon>
        <taxon>fabids</taxon>
        <taxon>Malpighiales</taxon>
        <taxon>Rhizophoraceae</taxon>
        <taxon>Rhizophora</taxon>
    </lineage>
</organism>
<dbReference type="InterPro" id="IPR015943">
    <property type="entry name" value="WD40/YVTN_repeat-like_dom_sf"/>
</dbReference>
<keyword evidence="1 3" id="KW-0853">WD repeat</keyword>
<dbReference type="InterPro" id="IPR036322">
    <property type="entry name" value="WD40_repeat_dom_sf"/>
</dbReference>
<evidence type="ECO:0000256" key="3">
    <source>
        <dbReference type="PROSITE-ProRule" id="PRU00221"/>
    </source>
</evidence>
<dbReference type="PANTHER" id="PTHR14221">
    <property type="entry name" value="WD REPEAT DOMAIN 44"/>
    <property type="match status" value="1"/>
</dbReference>
<protein>
    <submittedName>
        <fullName evidence="4">WD-repeat protein</fullName>
    </submittedName>
</protein>
<name>A0A2P2IV34_RHIMU</name>
<dbReference type="InterPro" id="IPR020472">
    <property type="entry name" value="WD40_PAC1"/>
</dbReference>
<dbReference type="InterPro" id="IPR001680">
    <property type="entry name" value="WD40_rpt"/>
</dbReference>
<feature type="repeat" description="WD" evidence="3">
    <location>
        <begin position="363"/>
        <end position="403"/>
    </location>
</feature>
<dbReference type="PROSITE" id="PS50082">
    <property type="entry name" value="WD_REPEATS_2"/>
    <property type="match status" value="3"/>
</dbReference>
<evidence type="ECO:0000313" key="4">
    <source>
        <dbReference type="EMBL" id="MBW85053.1"/>
    </source>
</evidence>
<feature type="repeat" description="WD" evidence="3">
    <location>
        <begin position="259"/>
        <end position="300"/>
    </location>
</feature>
<dbReference type="EMBL" id="GGEC01004570">
    <property type="protein sequence ID" value="MBW85053.1"/>
    <property type="molecule type" value="Transcribed_RNA"/>
</dbReference>
<reference evidence="4" key="1">
    <citation type="submission" date="2018-02" db="EMBL/GenBank/DDBJ databases">
        <title>Rhizophora mucronata_Transcriptome.</title>
        <authorList>
            <person name="Meera S.P."/>
            <person name="Sreeshan A."/>
            <person name="Augustine A."/>
        </authorList>
    </citation>
    <scope>NUCLEOTIDE SEQUENCE</scope>
    <source>
        <tissue evidence="4">Leaf</tissue>
    </source>
</reference>
<feature type="repeat" description="WD" evidence="3">
    <location>
        <begin position="403"/>
        <end position="435"/>
    </location>
</feature>
<dbReference type="SUPFAM" id="SSF50978">
    <property type="entry name" value="WD40 repeat-like"/>
    <property type="match status" value="1"/>
</dbReference>
<dbReference type="SMART" id="SM00320">
    <property type="entry name" value="WD40"/>
    <property type="match status" value="7"/>
</dbReference>